<dbReference type="InterPro" id="IPR058624">
    <property type="entry name" value="MdtA-like_HH"/>
</dbReference>
<dbReference type="Pfam" id="PF25917">
    <property type="entry name" value="BSH_RND"/>
    <property type="match status" value="1"/>
</dbReference>
<organism evidence="6 7">
    <name type="scientific">Pseudomonas cedrina subsp. cedrina</name>
    <dbReference type="NCBI Taxonomy" id="76762"/>
    <lineage>
        <taxon>Bacteria</taxon>
        <taxon>Pseudomonadati</taxon>
        <taxon>Pseudomonadota</taxon>
        <taxon>Gammaproteobacteria</taxon>
        <taxon>Pseudomonadales</taxon>
        <taxon>Pseudomonadaceae</taxon>
        <taxon>Pseudomonas</taxon>
    </lineage>
</organism>
<dbReference type="Gene3D" id="2.40.30.170">
    <property type="match status" value="1"/>
</dbReference>
<comment type="similarity">
    <text evidence="1">Belongs to the membrane fusion protein (MFP) (TC 8.A.1) family.</text>
</comment>
<dbReference type="InterPro" id="IPR006143">
    <property type="entry name" value="RND_pump_MFP"/>
</dbReference>
<dbReference type="Gene3D" id="2.40.420.20">
    <property type="match status" value="1"/>
</dbReference>
<feature type="domain" description="Multidrug resistance protein MdtA-like barrel-sandwich hybrid" evidence="4">
    <location>
        <begin position="71"/>
        <end position="189"/>
    </location>
</feature>
<dbReference type="Pfam" id="PF25954">
    <property type="entry name" value="Beta-barrel_RND_2"/>
    <property type="match status" value="1"/>
</dbReference>
<dbReference type="Gene3D" id="1.10.287.470">
    <property type="entry name" value="Helix hairpin bin"/>
    <property type="match status" value="1"/>
</dbReference>
<sequence length="385" mass="42176">MPGRRMITMLSIVLLVVLMLAGYKALWVYQQLQILHAPKPPVSVAVSSVFEKRWQRQLPAAGTVKAAQGIDLSVQVPGVVTQLLFESGQAVEAGQLLLQLEHQTEQAELDMAQADQSLARQNLARGKELVAINAISRGEYDRLSAEFKRHNAIVAQRHEALKKKHIVAPFSGTIGIRQVDRGDFLQSGTVIASLQDTSSLFVDFYVPEQAAQLIRIGQSVQVGVSARPDVFSIANVSAINPIVDDSTRNVLVRATLANPPESLLPGMFADLRILLADPALRTVIPESAITFSPYGQYVYVVTQPDDSEGQALHEDGTPVLIVERRLVQTGERRDGLVVVEQGLHQGEQIVTAGQNKLEHGTSVRISIDRTQPGDRPLPARREHQE</sequence>
<dbReference type="GO" id="GO:1990281">
    <property type="term" value="C:efflux pump complex"/>
    <property type="evidence" value="ECO:0007669"/>
    <property type="project" value="TreeGrafter"/>
</dbReference>
<evidence type="ECO:0000313" key="7">
    <source>
        <dbReference type="Proteomes" id="UP000189295"/>
    </source>
</evidence>
<accession>A0A1V2KJ74</accession>
<dbReference type="GO" id="GO:0015562">
    <property type="term" value="F:efflux transmembrane transporter activity"/>
    <property type="evidence" value="ECO:0007669"/>
    <property type="project" value="TreeGrafter"/>
</dbReference>
<dbReference type="NCBIfam" id="TIGR01730">
    <property type="entry name" value="RND_mfp"/>
    <property type="match status" value="1"/>
</dbReference>
<reference evidence="6 7" key="1">
    <citation type="submission" date="2016-10" db="EMBL/GenBank/DDBJ databases">
        <title>Pseudomonas lactis sp. nov. and Pseudomonas paralactis sp. nov., isolated from bovine raw milk.</title>
        <authorList>
            <person name="Von Neubeck M."/>
            <person name="Huptas C."/>
            <person name="Glueck C."/>
            <person name="Krewinkel M."/>
            <person name="Stoeckel M."/>
            <person name="Stressler T."/>
            <person name="Fischer L."/>
            <person name="Hinrichs J."/>
            <person name="Scherer S."/>
            <person name="Wenning M."/>
        </authorList>
    </citation>
    <scope>NUCLEOTIDE SEQUENCE [LARGE SCALE GENOMIC DNA]</scope>
    <source>
        <strain evidence="6 7">DSM 17516</strain>
    </source>
</reference>
<dbReference type="SUPFAM" id="SSF111369">
    <property type="entry name" value="HlyD-like secretion proteins"/>
    <property type="match status" value="1"/>
</dbReference>
<comment type="caution">
    <text evidence="6">The sequence shown here is derived from an EMBL/GenBank/DDBJ whole genome shotgun (WGS) entry which is preliminary data.</text>
</comment>
<evidence type="ECO:0000256" key="2">
    <source>
        <dbReference type="ARBA" id="ARBA00023054"/>
    </source>
</evidence>
<evidence type="ECO:0000313" key="6">
    <source>
        <dbReference type="EMBL" id="ONH57455.1"/>
    </source>
</evidence>
<dbReference type="Pfam" id="PF25876">
    <property type="entry name" value="HH_MFP_RND"/>
    <property type="match status" value="1"/>
</dbReference>
<dbReference type="Gene3D" id="2.40.50.100">
    <property type="match status" value="1"/>
</dbReference>
<dbReference type="InterPro" id="IPR058792">
    <property type="entry name" value="Beta-barrel_RND_2"/>
</dbReference>
<evidence type="ECO:0000259" key="4">
    <source>
        <dbReference type="Pfam" id="PF25917"/>
    </source>
</evidence>
<dbReference type="FunFam" id="2.40.30.170:FF:000010">
    <property type="entry name" value="Efflux RND transporter periplasmic adaptor subunit"/>
    <property type="match status" value="1"/>
</dbReference>
<evidence type="ECO:0000256" key="1">
    <source>
        <dbReference type="ARBA" id="ARBA00009477"/>
    </source>
</evidence>
<dbReference type="RefSeq" id="WP_076949804.1">
    <property type="nucleotide sequence ID" value="NZ_MNPW01000001.1"/>
</dbReference>
<name>A0A1V2KJ74_PSECE</name>
<evidence type="ECO:0000259" key="5">
    <source>
        <dbReference type="Pfam" id="PF25954"/>
    </source>
</evidence>
<dbReference type="EMBL" id="MNPW01000001">
    <property type="protein sequence ID" value="ONH57455.1"/>
    <property type="molecule type" value="Genomic_DNA"/>
</dbReference>
<feature type="domain" description="CusB-like beta-barrel" evidence="5">
    <location>
        <begin position="202"/>
        <end position="273"/>
    </location>
</feature>
<evidence type="ECO:0000259" key="3">
    <source>
        <dbReference type="Pfam" id="PF25876"/>
    </source>
</evidence>
<protein>
    <submittedName>
        <fullName evidence="6">Efflux transporter periplasmic adaptor subunit</fullName>
    </submittedName>
</protein>
<proteinExistence type="inferred from homology"/>
<dbReference type="InterPro" id="IPR058625">
    <property type="entry name" value="MdtA-like_BSH"/>
</dbReference>
<dbReference type="Proteomes" id="UP000189295">
    <property type="component" value="Unassembled WGS sequence"/>
</dbReference>
<dbReference type="OrthoDB" id="9806939at2"/>
<feature type="domain" description="Multidrug resistance protein MdtA-like alpha-helical hairpin" evidence="3">
    <location>
        <begin position="103"/>
        <end position="162"/>
    </location>
</feature>
<dbReference type="PANTHER" id="PTHR30469:SF11">
    <property type="entry name" value="BLL4320 PROTEIN"/>
    <property type="match status" value="1"/>
</dbReference>
<dbReference type="PANTHER" id="PTHR30469">
    <property type="entry name" value="MULTIDRUG RESISTANCE PROTEIN MDTA"/>
    <property type="match status" value="1"/>
</dbReference>
<dbReference type="AlphaFoldDB" id="A0A1V2KJ74"/>
<gene>
    <name evidence="6" type="ORF">BLL36_01960</name>
</gene>
<keyword evidence="2" id="KW-0175">Coiled coil</keyword>